<proteinExistence type="predicted"/>
<sequence>MIQSAILWDSVYLMLWDCENLRSLPSEAAMLRLTKLTRVGVYRCPLLRQRYTPRRGIYLEE</sequence>
<name>A0A068VKY7_COFCA</name>
<organism evidence="1 2">
    <name type="scientific">Coffea canephora</name>
    <name type="common">Robusta coffee</name>
    <dbReference type="NCBI Taxonomy" id="49390"/>
    <lineage>
        <taxon>Eukaryota</taxon>
        <taxon>Viridiplantae</taxon>
        <taxon>Streptophyta</taxon>
        <taxon>Embryophyta</taxon>
        <taxon>Tracheophyta</taxon>
        <taxon>Spermatophyta</taxon>
        <taxon>Magnoliopsida</taxon>
        <taxon>eudicotyledons</taxon>
        <taxon>Gunneridae</taxon>
        <taxon>Pentapetalae</taxon>
        <taxon>asterids</taxon>
        <taxon>lamiids</taxon>
        <taxon>Gentianales</taxon>
        <taxon>Rubiaceae</taxon>
        <taxon>Ixoroideae</taxon>
        <taxon>Gardenieae complex</taxon>
        <taxon>Bertiereae - Coffeeae clade</taxon>
        <taxon>Coffeeae</taxon>
        <taxon>Coffea</taxon>
    </lineage>
</organism>
<gene>
    <name evidence="1" type="ORF">GSCOC_T00000103001</name>
</gene>
<dbReference type="PhylomeDB" id="A0A068VKY7"/>
<dbReference type="InParanoid" id="A0A068VKY7"/>
<dbReference type="Gramene" id="CDP20338">
    <property type="protein sequence ID" value="CDP20338"/>
    <property type="gene ID" value="GSCOC_T00000103001"/>
</dbReference>
<accession>A0A068VKY7</accession>
<evidence type="ECO:0000313" key="1">
    <source>
        <dbReference type="EMBL" id="CDP20338.1"/>
    </source>
</evidence>
<reference evidence="2" key="1">
    <citation type="journal article" date="2014" name="Science">
        <title>The coffee genome provides insight into the convergent evolution of caffeine biosynthesis.</title>
        <authorList>
            <person name="Denoeud F."/>
            <person name="Carretero-Paulet L."/>
            <person name="Dereeper A."/>
            <person name="Droc G."/>
            <person name="Guyot R."/>
            <person name="Pietrella M."/>
            <person name="Zheng C."/>
            <person name="Alberti A."/>
            <person name="Anthony F."/>
            <person name="Aprea G."/>
            <person name="Aury J.M."/>
            <person name="Bento P."/>
            <person name="Bernard M."/>
            <person name="Bocs S."/>
            <person name="Campa C."/>
            <person name="Cenci A."/>
            <person name="Combes M.C."/>
            <person name="Crouzillat D."/>
            <person name="Da Silva C."/>
            <person name="Daddiego L."/>
            <person name="De Bellis F."/>
            <person name="Dussert S."/>
            <person name="Garsmeur O."/>
            <person name="Gayraud T."/>
            <person name="Guignon V."/>
            <person name="Jahn K."/>
            <person name="Jamilloux V."/>
            <person name="Joet T."/>
            <person name="Labadie K."/>
            <person name="Lan T."/>
            <person name="Leclercq J."/>
            <person name="Lepelley M."/>
            <person name="Leroy T."/>
            <person name="Li L.T."/>
            <person name="Librado P."/>
            <person name="Lopez L."/>
            <person name="Munoz A."/>
            <person name="Noel B."/>
            <person name="Pallavicini A."/>
            <person name="Perrotta G."/>
            <person name="Poncet V."/>
            <person name="Pot D."/>
            <person name="Priyono X."/>
            <person name="Rigoreau M."/>
            <person name="Rouard M."/>
            <person name="Rozas J."/>
            <person name="Tranchant-Dubreuil C."/>
            <person name="VanBuren R."/>
            <person name="Zhang Q."/>
            <person name="Andrade A.C."/>
            <person name="Argout X."/>
            <person name="Bertrand B."/>
            <person name="de Kochko A."/>
            <person name="Graziosi G."/>
            <person name="Henry R.J."/>
            <person name="Jayarama X."/>
            <person name="Ming R."/>
            <person name="Nagai C."/>
            <person name="Rounsley S."/>
            <person name="Sankoff D."/>
            <person name="Giuliano G."/>
            <person name="Albert V.A."/>
            <person name="Wincker P."/>
            <person name="Lashermes P."/>
        </authorList>
    </citation>
    <scope>NUCLEOTIDE SEQUENCE [LARGE SCALE GENOMIC DNA]</scope>
    <source>
        <strain evidence="2">cv. DH200-94</strain>
    </source>
</reference>
<keyword evidence="2" id="KW-1185">Reference proteome</keyword>
<evidence type="ECO:0000313" key="2">
    <source>
        <dbReference type="Proteomes" id="UP000295252"/>
    </source>
</evidence>
<dbReference type="Proteomes" id="UP000295252">
    <property type="component" value="Unassembled WGS sequence"/>
</dbReference>
<protein>
    <submittedName>
        <fullName evidence="1">DH200=94 genomic scaffold, scaffold_1110</fullName>
    </submittedName>
</protein>
<dbReference type="EMBL" id="HG740194">
    <property type="protein sequence ID" value="CDP20338.1"/>
    <property type="molecule type" value="Genomic_DNA"/>
</dbReference>
<dbReference type="AlphaFoldDB" id="A0A068VKY7"/>